<protein>
    <submittedName>
        <fullName evidence="2">Uncharacterized protein</fullName>
    </submittedName>
</protein>
<dbReference type="STRING" id="543379.A0A232F771"/>
<evidence type="ECO:0000313" key="2">
    <source>
        <dbReference type="EMBL" id="OXU26525.1"/>
    </source>
</evidence>
<feature type="chain" id="PRO_5012104646" evidence="1">
    <location>
        <begin position="21"/>
        <end position="113"/>
    </location>
</feature>
<proteinExistence type="predicted"/>
<keyword evidence="3" id="KW-1185">Reference proteome</keyword>
<keyword evidence="1" id="KW-0732">Signal</keyword>
<organism evidence="2 3">
    <name type="scientific">Trichomalopsis sarcophagae</name>
    <dbReference type="NCBI Taxonomy" id="543379"/>
    <lineage>
        <taxon>Eukaryota</taxon>
        <taxon>Metazoa</taxon>
        <taxon>Ecdysozoa</taxon>
        <taxon>Arthropoda</taxon>
        <taxon>Hexapoda</taxon>
        <taxon>Insecta</taxon>
        <taxon>Pterygota</taxon>
        <taxon>Neoptera</taxon>
        <taxon>Endopterygota</taxon>
        <taxon>Hymenoptera</taxon>
        <taxon>Apocrita</taxon>
        <taxon>Proctotrupomorpha</taxon>
        <taxon>Chalcidoidea</taxon>
        <taxon>Pteromalidae</taxon>
        <taxon>Pteromalinae</taxon>
        <taxon>Trichomalopsis</taxon>
    </lineage>
</organism>
<feature type="signal peptide" evidence="1">
    <location>
        <begin position="1"/>
        <end position="20"/>
    </location>
</feature>
<accession>A0A232F771</accession>
<gene>
    <name evidence="2" type="ORF">TSAR_011785</name>
</gene>
<reference evidence="2 3" key="1">
    <citation type="journal article" date="2017" name="Curr. Biol.">
        <title>The Evolution of Venom by Co-option of Single-Copy Genes.</title>
        <authorList>
            <person name="Martinson E.O."/>
            <person name="Mrinalini"/>
            <person name="Kelkar Y.D."/>
            <person name="Chang C.H."/>
            <person name="Werren J.H."/>
        </authorList>
    </citation>
    <scope>NUCLEOTIDE SEQUENCE [LARGE SCALE GENOMIC DNA]</scope>
    <source>
        <strain evidence="2 3">Alberta</strain>
        <tissue evidence="2">Whole body</tissue>
    </source>
</reference>
<comment type="caution">
    <text evidence="2">The sequence shown here is derived from an EMBL/GenBank/DDBJ whole genome shotgun (WGS) entry which is preliminary data.</text>
</comment>
<dbReference type="Proteomes" id="UP000215335">
    <property type="component" value="Unassembled WGS sequence"/>
</dbReference>
<sequence length="113" mass="12950">MTRQQIVFTIMLLISSRAYAMPQDIVLLGETTLPWPTTTTRTTATTETVTQPSIVWTTVALPSNYFECLHNCQVCIEKLSFIKIAKNDGHSCICIIYFCRQFRRMHQCAVQMV</sequence>
<evidence type="ECO:0000256" key="1">
    <source>
        <dbReference type="SAM" id="SignalP"/>
    </source>
</evidence>
<name>A0A232F771_9HYME</name>
<evidence type="ECO:0000313" key="3">
    <source>
        <dbReference type="Proteomes" id="UP000215335"/>
    </source>
</evidence>
<dbReference type="AlphaFoldDB" id="A0A232F771"/>
<dbReference type="EMBL" id="NNAY01000785">
    <property type="protein sequence ID" value="OXU26525.1"/>
    <property type="molecule type" value="Genomic_DNA"/>
</dbReference>